<dbReference type="PANTHER" id="PTHR22926:SF3">
    <property type="entry name" value="UNDECAPRENYL-PHOSPHATE ALPHA-N-ACETYLGLUCOSAMINYL 1-PHOSPHATE TRANSFERASE"/>
    <property type="match status" value="1"/>
</dbReference>
<keyword evidence="4 8" id="KW-0812">Transmembrane</keyword>
<reference evidence="9 10" key="1">
    <citation type="journal article" date="2012" name="Front. Microbiol.">
        <title>Redundancy and modularity in membrane-associated dissimilatory nitrate reduction in Bacillus.</title>
        <authorList>
            <person name="Heylen K."/>
            <person name="Keltjens J."/>
        </authorList>
    </citation>
    <scope>NUCLEOTIDE SEQUENCE [LARGE SCALE GENOMIC DNA]</scope>
    <source>
        <strain evidence="9 10">LMG 9581</strain>
    </source>
</reference>
<feature type="transmembrane region" description="Helical" evidence="8">
    <location>
        <begin position="42"/>
        <end position="63"/>
    </location>
</feature>
<dbReference type="AlphaFoldDB" id="K6D7S7"/>
<feature type="transmembrane region" description="Helical" evidence="8">
    <location>
        <begin position="122"/>
        <end position="143"/>
    </location>
</feature>
<dbReference type="InterPro" id="IPR018480">
    <property type="entry name" value="PNAcMuramoyl-5peptid_Trfase_CS"/>
</dbReference>
<feature type="transmembrane region" description="Helical" evidence="8">
    <location>
        <begin position="6"/>
        <end position="30"/>
    </location>
</feature>
<organism evidence="9 10">
    <name type="scientific">Schinkia azotoformans LMG 9581</name>
    <dbReference type="NCBI Taxonomy" id="1131731"/>
    <lineage>
        <taxon>Bacteria</taxon>
        <taxon>Bacillati</taxon>
        <taxon>Bacillota</taxon>
        <taxon>Bacilli</taxon>
        <taxon>Bacillales</taxon>
        <taxon>Bacillaceae</taxon>
        <taxon>Calidifontibacillus/Schinkia group</taxon>
        <taxon>Schinkia</taxon>
    </lineage>
</organism>
<keyword evidence="3 9" id="KW-0808">Transferase</keyword>
<accession>K6D7S7</accession>
<dbReference type="PANTHER" id="PTHR22926">
    <property type="entry name" value="PHOSPHO-N-ACETYLMURAMOYL-PENTAPEPTIDE-TRANSFERASE"/>
    <property type="match status" value="1"/>
</dbReference>
<evidence type="ECO:0000256" key="5">
    <source>
        <dbReference type="ARBA" id="ARBA00022989"/>
    </source>
</evidence>
<sequence length="355" mass="38390">MLLITAIVCFLASVALTPLVKKFAIYIGAVDKPNQRKVHQRVMPRLGGLAIFISMVIGFAIAQPFDDDIATWPILLGATIIVITGVFDDRFEISPKVKLLGQILAAGVVIYGGVQVESINLPLFEATIEFGIFTIPFTLLWIVGITNAINLIDGLDGLAAGVSSIVLITISAMAMVMGNTFVVVMGTILLASTLGFLIYNFHPAKIFMGDTGALLLGFMISVFSILGFKSITVYSLILPIIILGVPISDTLFAIIRRIVNKKPLSAPDKSHLHHCLLRLGFSHRQTVLIIYAMSAFFAIAAVMLSNSTLWGATLIIAVVLLVTQLVAERVGLVSENYRPVHKLFRKITASGRRSA</sequence>
<feature type="transmembrane region" description="Helical" evidence="8">
    <location>
        <begin position="99"/>
        <end position="116"/>
    </location>
</feature>
<evidence type="ECO:0000256" key="2">
    <source>
        <dbReference type="ARBA" id="ARBA00022475"/>
    </source>
</evidence>
<gene>
    <name evidence="9" type="ORF">BAZO_03515</name>
</gene>
<evidence type="ECO:0000313" key="9">
    <source>
        <dbReference type="EMBL" id="EKN68562.1"/>
    </source>
</evidence>
<feature type="transmembrane region" description="Helical" evidence="8">
    <location>
        <begin position="286"/>
        <end position="303"/>
    </location>
</feature>
<keyword evidence="10" id="KW-1185">Reference proteome</keyword>
<dbReference type="GO" id="GO:0005886">
    <property type="term" value="C:plasma membrane"/>
    <property type="evidence" value="ECO:0007669"/>
    <property type="project" value="UniProtKB-SubCell"/>
</dbReference>
<feature type="transmembrane region" description="Helical" evidence="8">
    <location>
        <begin position="69"/>
        <end position="87"/>
    </location>
</feature>
<keyword evidence="2" id="KW-1003">Cell membrane</keyword>
<comment type="cofactor">
    <cofactor evidence="7">
        <name>Mg(2+)</name>
        <dbReference type="ChEBI" id="CHEBI:18420"/>
    </cofactor>
</comment>
<dbReference type="GO" id="GO:0009103">
    <property type="term" value="P:lipopolysaccharide biosynthetic process"/>
    <property type="evidence" value="ECO:0007669"/>
    <property type="project" value="TreeGrafter"/>
</dbReference>
<dbReference type="CDD" id="cd06853">
    <property type="entry name" value="GT_WecA_like"/>
    <property type="match status" value="1"/>
</dbReference>
<evidence type="ECO:0000256" key="6">
    <source>
        <dbReference type="ARBA" id="ARBA00023136"/>
    </source>
</evidence>
<dbReference type="PATRIC" id="fig|1131731.3.peg.725"/>
<feature type="transmembrane region" description="Helical" evidence="8">
    <location>
        <begin position="155"/>
        <end position="175"/>
    </location>
</feature>
<protein>
    <submittedName>
        <fullName evidence="9">Glycosyl transferase family protein</fullName>
    </submittedName>
</protein>
<feature type="binding site" evidence="7">
    <location>
        <position position="150"/>
    </location>
    <ligand>
        <name>Mg(2+)</name>
        <dbReference type="ChEBI" id="CHEBI:18420"/>
    </ligand>
</feature>
<comment type="subcellular location">
    <subcellularLocation>
        <location evidence="1">Cell membrane</location>
        <topology evidence="1">Multi-pass membrane protein</topology>
    </subcellularLocation>
</comment>
<feature type="transmembrane region" description="Helical" evidence="8">
    <location>
        <begin position="234"/>
        <end position="255"/>
    </location>
</feature>
<dbReference type="STRING" id="1131731.BAZO_03515"/>
<dbReference type="RefSeq" id="WP_003329872.1">
    <property type="nucleotide sequence ID" value="NZ_AJLR01000038.1"/>
</dbReference>
<dbReference type="EMBL" id="AJLR01000038">
    <property type="protein sequence ID" value="EKN68562.1"/>
    <property type="molecule type" value="Genomic_DNA"/>
</dbReference>
<evidence type="ECO:0000313" key="10">
    <source>
        <dbReference type="Proteomes" id="UP000006315"/>
    </source>
</evidence>
<comment type="caution">
    <text evidence="9">The sequence shown here is derived from an EMBL/GenBank/DDBJ whole genome shotgun (WGS) entry which is preliminary data.</text>
</comment>
<proteinExistence type="predicted"/>
<dbReference type="GO" id="GO:0046872">
    <property type="term" value="F:metal ion binding"/>
    <property type="evidence" value="ECO:0007669"/>
    <property type="project" value="UniProtKB-KW"/>
</dbReference>
<feature type="binding site" evidence="7">
    <location>
        <position position="210"/>
    </location>
    <ligand>
        <name>Mg(2+)</name>
        <dbReference type="ChEBI" id="CHEBI:18420"/>
    </ligand>
</feature>
<dbReference type="PROSITE" id="PS01348">
    <property type="entry name" value="MRAY_2"/>
    <property type="match status" value="1"/>
</dbReference>
<name>K6D7S7_SCHAZ</name>
<evidence type="ECO:0000256" key="3">
    <source>
        <dbReference type="ARBA" id="ARBA00022679"/>
    </source>
</evidence>
<dbReference type="GO" id="GO:0016780">
    <property type="term" value="F:phosphotransferase activity, for other substituted phosphate groups"/>
    <property type="evidence" value="ECO:0007669"/>
    <property type="project" value="InterPro"/>
</dbReference>
<evidence type="ECO:0000256" key="8">
    <source>
        <dbReference type="SAM" id="Phobius"/>
    </source>
</evidence>
<feature type="transmembrane region" description="Helical" evidence="8">
    <location>
        <begin position="309"/>
        <end position="327"/>
    </location>
</feature>
<feature type="transmembrane region" description="Helical" evidence="8">
    <location>
        <begin position="181"/>
        <end position="199"/>
    </location>
</feature>
<feature type="transmembrane region" description="Helical" evidence="8">
    <location>
        <begin position="211"/>
        <end position="228"/>
    </location>
</feature>
<keyword evidence="7" id="KW-0460">Magnesium</keyword>
<keyword evidence="5 8" id="KW-1133">Transmembrane helix</keyword>
<evidence type="ECO:0000256" key="1">
    <source>
        <dbReference type="ARBA" id="ARBA00004651"/>
    </source>
</evidence>
<evidence type="ECO:0000256" key="4">
    <source>
        <dbReference type="ARBA" id="ARBA00022692"/>
    </source>
</evidence>
<evidence type="ECO:0000256" key="7">
    <source>
        <dbReference type="PIRSR" id="PIRSR600715-1"/>
    </source>
</evidence>
<dbReference type="InterPro" id="IPR000715">
    <property type="entry name" value="Glycosyl_transferase_4"/>
</dbReference>
<dbReference type="Proteomes" id="UP000006315">
    <property type="component" value="Unassembled WGS sequence"/>
</dbReference>
<dbReference type="GO" id="GO:0071555">
    <property type="term" value="P:cell wall organization"/>
    <property type="evidence" value="ECO:0007669"/>
    <property type="project" value="TreeGrafter"/>
</dbReference>
<keyword evidence="7" id="KW-0479">Metal-binding</keyword>
<dbReference type="Pfam" id="PF00953">
    <property type="entry name" value="Glycos_transf_4"/>
    <property type="match status" value="1"/>
</dbReference>
<dbReference type="GO" id="GO:0044038">
    <property type="term" value="P:cell wall macromolecule biosynthetic process"/>
    <property type="evidence" value="ECO:0007669"/>
    <property type="project" value="TreeGrafter"/>
</dbReference>
<keyword evidence="6 8" id="KW-0472">Membrane</keyword>